<dbReference type="EMBL" id="QBLH01001145">
    <property type="protein sequence ID" value="TGZ52913.1"/>
    <property type="molecule type" value="Genomic_DNA"/>
</dbReference>
<gene>
    <name evidence="2" type="ORF">DBV15_09973</name>
</gene>
<feature type="region of interest" description="Disordered" evidence="1">
    <location>
        <begin position="60"/>
        <end position="171"/>
    </location>
</feature>
<evidence type="ECO:0000256" key="1">
    <source>
        <dbReference type="SAM" id="MobiDB-lite"/>
    </source>
</evidence>
<feature type="compositionally biased region" description="Basic and acidic residues" evidence="1">
    <location>
        <begin position="99"/>
        <end position="111"/>
    </location>
</feature>
<comment type="caution">
    <text evidence="2">The sequence shown here is derived from an EMBL/GenBank/DDBJ whole genome shotgun (WGS) entry which is preliminary data.</text>
</comment>
<feature type="compositionally biased region" description="Basic and acidic residues" evidence="1">
    <location>
        <begin position="138"/>
        <end position="154"/>
    </location>
</feature>
<evidence type="ECO:0000313" key="3">
    <source>
        <dbReference type="Proteomes" id="UP000310200"/>
    </source>
</evidence>
<organism evidence="2 3">
    <name type="scientific">Temnothorax longispinosus</name>
    <dbReference type="NCBI Taxonomy" id="300112"/>
    <lineage>
        <taxon>Eukaryota</taxon>
        <taxon>Metazoa</taxon>
        <taxon>Ecdysozoa</taxon>
        <taxon>Arthropoda</taxon>
        <taxon>Hexapoda</taxon>
        <taxon>Insecta</taxon>
        <taxon>Pterygota</taxon>
        <taxon>Neoptera</taxon>
        <taxon>Endopterygota</taxon>
        <taxon>Hymenoptera</taxon>
        <taxon>Apocrita</taxon>
        <taxon>Aculeata</taxon>
        <taxon>Formicoidea</taxon>
        <taxon>Formicidae</taxon>
        <taxon>Myrmicinae</taxon>
        <taxon>Temnothorax</taxon>
    </lineage>
</organism>
<protein>
    <submittedName>
        <fullName evidence="2">Uncharacterized protein</fullName>
    </submittedName>
</protein>
<evidence type="ECO:0000313" key="2">
    <source>
        <dbReference type="EMBL" id="TGZ52913.1"/>
    </source>
</evidence>
<feature type="compositionally biased region" description="Basic and acidic residues" evidence="1">
    <location>
        <begin position="76"/>
        <end position="86"/>
    </location>
</feature>
<feature type="compositionally biased region" description="Basic and acidic residues" evidence="1">
    <location>
        <begin position="120"/>
        <end position="130"/>
    </location>
</feature>
<name>A0A4S2KSE8_9HYME</name>
<accession>A0A4S2KSE8</accession>
<dbReference type="Proteomes" id="UP000310200">
    <property type="component" value="Unassembled WGS sequence"/>
</dbReference>
<proteinExistence type="predicted"/>
<dbReference type="AlphaFoldDB" id="A0A4S2KSE8"/>
<keyword evidence="3" id="KW-1185">Reference proteome</keyword>
<sequence length="191" mass="21067">MQNRIGRNVLHDASRCNLFTLQRATPRARATESHDLADHNWSGTLLQREREAVRNFPSAGVIARGGSGHARRKNAAKKEKRNERAASRGINAVPSSRVEPSRAHGGSDESATHLAIVPDRSSRGDRERDGGGWVGEGEPQKDDGGWRRRTEGKGTEGGGVREGTGRELVEGGGGWFKQWWEWAELRRVMTP</sequence>
<reference evidence="2 3" key="1">
    <citation type="journal article" date="2019" name="Philos. Trans. R. Soc. Lond., B, Biol. Sci.">
        <title>Ant behaviour and brain gene expression of defending hosts depend on the ecological success of the intruding social parasite.</title>
        <authorList>
            <person name="Kaur R."/>
            <person name="Stoldt M."/>
            <person name="Jongepier E."/>
            <person name="Feldmeyer B."/>
            <person name="Menzel F."/>
            <person name="Bornberg-Bauer E."/>
            <person name="Foitzik S."/>
        </authorList>
    </citation>
    <scope>NUCLEOTIDE SEQUENCE [LARGE SCALE GENOMIC DNA]</scope>
    <source>
        <tissue evidence="2">Whole body</tissue>
    </source>
</reference>